<reference evidence="3" key="1">
    <citation type="journal article" date="2015" name="PLoS Genet.">
        <title>The dynamic genome and transcriptome of the human fungal pathogen Blastomyces and close relative Emmonsia.</title>
        <authorList>
            <person name="Munoz J.F."/>
            <person name="Gauthier G.M."/>
            <person name="Desjardins C.A."/>
            <person name="Gallo J.E."/>
            <person name="Holder J."/>
            <person name="Sullivan T.D."/>
            <person name="Marty A.J."/>
            <person name="Carmen J.C."/>
            <person name="Chen Z."/>
            <person name="Ding L."/>
            <person name="Gujja S."/>
            <person name="Magrini V."/>
            <person name="Misas E."/>
            <person name="Mitreva M."/>
            <person name="Priest M."/>
            <person name="Saif S."/>
            <person name="Whiston E.A."/>
            <person name="Young S."/>
            <person name="Zeng Q."/>
            <person name="Goldman W.E."/>
            <person name="Mardis E.R."/>
            <person name="Taylor J.W."/>
            <person name="McEwen J.G."/>
            <person name="Clay O.K."/>
            <person name="Klein B.S."/>
            <person name="Cuomo C.A."/>
        </authorList>
    </citation>
    <scope>NUCLEOTIDE SEQUENCE [LARGE SCALE GENOMIC DNA]</scope>
    <source>
        <strain evidence="3">ER-3 / ATCC MYA-2586</strain>
    </source>
</reference>
<proteinExistence type="predicted"/>
<dbReference type="RefSeq" id="XP_045280764.1">
    <property type="nucleotide sequence ID" value="XM_045426057.1"/>
</dbReference>
<sequence>MGNLGLAPPSLRLAAASSRFGIASEHHAAFAKLVRNGEVVRWKCHPREGKTHNPGLLRLGLKQQYG</sequence>
<dbReference type="GeneID" id="69031764"/>
<organism evidence="2 3">
    <name type="scientific">Ajellomyces dermatitidis (strain ER-3 / ATCC MYA-2586)</name>
    <name type="common">Blastomyces dermatitidis</name>
    <dbReference type="NCBI Taxonomy" id="559297"/>
    <lineage>
        <taxon>Eukaryota</taxon>
        <taxon>Fungi</taxon>
        <taxon>Dikarya</taxon>
        <taxon>Ascomycota</taxon>
        <taxon>Pezizomycotina</taxon>
        <taxon>Eurotiomycetes</taxon>
        <taxon>Eurotiomycetidae</taxon>
        <taxon>Onygenales</taxon>
        <taxon>Ajellomycetaceae</taxon>
        <taxon>Blastomyces</taxon>
    </lineage>
</organism>
<feature type="region of interest" description="Disordered" evidence="1">
    <location>
        <begin position="46"/>
        <end position="66"/>
    </location>
</feature>
<name>A0ABX2VV55_AJEDR</name>
<gene>
    <name evidence="2" type="ORF">BDCG_16872</name>
</gene>
<evidence type="ECO:0000313" key="2">
    <source>
        <dbReference type="EMBL" id="OAT01037.1"/>
    </source>
</evidence>
<evidence type="ECO:0000256" key="1">
    <source>
        <dbReference type="SAM" id="MobiDB-lite"/>
    </source>
</evidence>
<dbReference type="Proteomes" id="UP000002039">
    <property type="component" value="Unassembled WGS sequence"/>
</dbReference>
<keyword evidence="3" id="KW-1185">Reference proteome</keyword>
<accession>A0ABX2VV55</accession>
<dbReference type="EMBL" id="EQ999976">
    <property type="protein sequence ID" value="OAT01037.1"/>
    <property type="molecule type" value="Genomic_DNA"/>
</dbReference>
<protein>
    <submittedName>
        <fullName evidence="2">Uncharacterized protein</fullName>
    </submittedName>
</protein>
<evidence type="ECO:0000313" key="3">
    <source>
        <dbReference type="Proteomes" id="UP000002039"/>
    </source>
</evidence>